<dbReference type="SUPFAM" id="SSF47336">
    <property type="entry name" value="ACP-like"/>
    <property type="match status" value="1"/>
</dbReference>
<keyword evidence="3" id="KW-1185">Reference proteome</keyword>
<comment type="caution">
    <text evidence="2">The sequence shown here is derived from an EMBL/GenBank/DDBJ whole genome shotgun (WGS) entry which is preliminary data.</text>
</comment>
<accession>A0ABS7ME37</accession>
<gene>
    <name evidence="2" type="ORF">K5P26_07730</name>
</gene>
<evidence type="ECO:0000256" key="1">
    <source>
        <dbReference type="SAM" id="Phobius"/>
    </source>
</evidence>
<dbReference type="Proteomes" id="UP001166571">
    <property type="component" value="Unassembled WGS sequence"/>
</dbReference>
<evidence type="ECO:0008006" key="4">
    <source>
        <dbReference type="Google" id="ProtNLM"/>
    </source>
</evidence>
<keyword evidence="1" id="KW-1133">Transmembrane helix</keyword>
<organism evidence="2 3">
    <name type="scientific">Sphingopyxis jiangsuensis</name>
    <dbReference type="NCBI Taxonomy" id="2871171"/>
    <lineage>
        <taxon>Bacteria</taxon>
        <taxon>Pseudomonadati</taxon>
        <taxon>Pseudomonadota</taxon>
        <taxon>Alphaproteobacteria</taxon>
        <taxon>Sphingomonadales</taxon>
        <taxon>Sphingomonadaceae</taxon>
        <taxon>Sphingopyxis</taxon>
    </lineage>
</organism>
<feature type="transmembrane region" description="Helical" evidence="1">
    <location>
        <begin position="104"/>
        <end position="120"/>
    </location>
</feature>
<dbReference type="RefSeq" id="WP_222136269.1">
    <property type="nucleotide sequence ID" value="NZ_JAILXK010000001.1"/>
</dbReference>
<keyword evidence="1" id="KW-0472">Membrane</keyword>
<protein>
    <recommendedName>
        <fullName evidence="4">Acyl carrier protein</fullName>
    </recommendedName>
</protein>
<keyword evidence="1" id="KW-0812">Transmembrane</keyword>
<dbReference type="InterPro" id="IPR036736">
    <property type="entry name" value="ACP-like_sf"/>
</dbReference>
<name>A0ABS7ME37_9SPHN</name>
<reference evidence="2" key="1">
    <citation type="submission" date="2021-08" db="EMBL/GenBank/DDBJ databases">
        <title>Sphingopyxis panaciterrulae sp. nov., isolated from the surface water of the Yellow Sea.</title>
        <authorList>
            <person name="Gao Z."/>
            <person name="Zhang D."/>
            <person name="Zhang A."/>
        </authorList>
    </citation>
    <scope>NUCLEOTIDE SEQUENCE</scope>
    <source>
        <strain evidence="2">XHP0097</strain>
    </source>
</reference>
<evidence type="ECO:0000313" key="2">
    <source>
        <dbReference type="EMBL" id="MBY4637026.1"/>
    </source>
</evidence>
<evidence type="ECO:0000313" key="3">
    <source>
        <dbReference type="Proteomes" id="UP001166571"/>
    </source>
</evidence>
<dbReference type="EMBL" id="JAILXK010000001">
    <property type="protein sequence ID" value="MBY4637026.1"/>
    <property type="molecule type" value="Genomic_DNA"/>
</dbReference>
<proteinExistence type="predicted"/>
<sequence length="121" mass="12998">MNADYANVGLGGDGDEISAIEEVESEFGVRLDYSDAAQWSTVGDVYAALMAQLPPEEAKRPDVWDRFSRAICRKTGISPSSVGLESGLIAEDGMWVSLVPGRRVLFALAIIAAIIAINILR</sequence>